<comment type="subcellular location">
    <subcellularLocation>
        <location evidence="1">Mitochondrion inner membrane</location>
        <topology evidence="1">Peripheral membrane protein</topology>
        <orientation evidence="1">Matrix side</orientation>
    </subcellularLocation>
</comment>
<feature type="transmembrane region" description="Helical" evidence="10">
    <location>
        <begin position="304"/>
        <end position="325"/>
    </location>
</feature>
<protein>
    <recommendedName>
        <fullName evidence="9">Coenzyme Q-binding protein COQ10 homolog B, mitochondrial</fullName>
    </recommendedName>
</protein>
<reference evidence="12" key="1">
    <citation type="submission" date="2025-08" db="UniProtKB">
        <authorList>
            <consortium name="Ensembl"/>
        </authorList>
    </citation>
    <scope>IDENTIFICATION</scope>
</reference>
<keyword evidence="10" id="KW-0812">Transmembrane</keyword>
<keyword evidence="7 10" id="KW-0472">Membrane</keyword>
<dbReference type="GO" id="GO:0045333">
    <property type="term" value="P:cellular respiration"/>
    <property type="evidence" value="ECO:0007669"/>
    <property type="project" value="InterPro"/>
</dbReference>
<comment type="subunit">
    <text evidence="3">Interacts with coenzyme Q.</text>
</comment>
<keyword evidence="10" id="KW-1133">Transmembrane helix</keyword>
<comment type="similarity">
    <text evidence="2">Belongs to the COQ10 family.</text>
</comment>
<keyword evidence="4" id="KW-0999">Mitochondrion inner membrane</keyword>
<dbReference type="Proteomes" id="UP000694427">
    <property type="component" value="Unplaced"/>
</dbReference>
<dbReference type="Pfam" id="PF03364">
    <property type="entry name" value="Polyketide_cyc"/>
    <property type="match status" value="1"/>
</dbReference>
<evidence type="ECO:0000256" key="10">
    <source>
        <dbReference type="SAM" id="Phobius"/>
    </source>
</evidence>
<evidence type="ECO:0000256" key="1">
    <source>
        <dbReference type="ARBA" id="ARBA00004443"/>
    </source>
</evidence>
<dbReference type="PANTHER" id="PTHR12901">
    <property type="entry name" value="SPERM PROTEIN HOMOLOG"/>
    <property type="match status" value="1"/>
</dbReference>
<dbReference type="PANTHER" id="PTHR12901:SF9">
    <property type="entry name" value="COENZYME Q-BINDING PROTEIN COQ10 HOMOLOG B, MITOCHONDRIAL"/>
    <property type="match status" value="1"/>
</dbReference>
<evidence type="ECO:0000256" key="2">
    <source>
        <dbReference type="ARBA" id="ARBA00006885"/>
    </source>
</evidence>
<evidence type="ECO:0000313" key="12">
    <source>
        <dbReference type="Ensembl" id="ENSCCRP00010025035.1"/>
    </source>
</evidence>
<dbReference type="InterPro" id="IPR005031">
    <property type="entry name" value="COQ10_START"/>
</dbReference>
<evidence type="ECO:0000256" key="8">
    <source>
        <dbReference type="ARBA" id="ARBA00024947"/>
    </source>
</evidence>
<proteinExistence type="inferred from homology"/>
<evidence type="ECO:0000259" key="11">
    <source>
        <dbReference type="Pfam" id="PF03364"/>
    </source>
</evidence>
<feature type="domain" description="Coenzyme Q-binding protein COQ10 START" evidence="11">
    <location>
        <begin position="84"/>
        <end position="213"/>
    </location>
</feature>
<dbReference type="GO" id="GO:0048039">
    <property type="term" value="F:ubiquinone binding"/>
    <property type="evidence" value="ECO:0007669"/>
    <property type="project" value="InterPro"/>
</dbReference>
<dbReference type="Gene3D" id="3.30.530.20">
    <property type="match status" value="1"/>
</dbReference>
<dbReference type="SUPFAM" id="SSF55961">
    <property type="entry name" value="Bet v1-like"/>
    <property type="match status" value="1"/>
</dbReference>
<evidence type="ECO:0000256" key="4">
    <source>
        <dbReference type="ARBA" id="ARBA00022792"/>
    </source>
</evidence>
<evidence type="ECO:0000256" key="3">
    <source>
        <dbReference type="ARBA" id="ARBA00011814"/>
    </source>
</evidence>
<evidence type="ECO:0000313" key="13">
    <source>
        <dbReference type="Proteomes" id="UP000694427"/>
    </source>
</evidence>
<sequence length="334" mass="38384">MARGSRCLRRAVAECIRNLPSTASRETPGRIGVRYLSSCGILMTRVPPLFRAVSGRAVVAPTRSFFNFSESFNKRKEYSERRIIGYSMQEMYEVVAKVEDYLLFVPWCKRSEVVFRRSGFCKAKLSVGFPPVVENYTSLVTTVRPHLVKASCSDGKLFNHLETVWRFSPGLPGYPRTCTLDFAISFEFRSLLHSQLATVFFDEVVKQMVSAFERRASKLYGPETQIPRELMFHETAHPSTISTASKRAQTLGNGVERSEPFPDFSFDCSEVSVDTDLERFQSTSCLLPRAYCLLKRRLHIICHYLKNMYASILYLFWLWVNHVYISNVRPQTKL</sequence>
<keyword evidence="5" id="KW-0809">Transit peptide</keyword>
<comment type="function">
    <text evidence="8">Required for the function of coenzyme Q in the respiratory chain. May serve as a chaperone or may be involved in the transport of Q6 from its site of synthesis to the catalytic sites of the respiratory complexes.</text>
</comment>
<evidence type="ECO:0000256" key="6">
    <source>
        <dbReference type="ARBA" id="ARBA00023128"/>
    </source>
</evidence>
<organism evidence="12 13">
    <name type="scientific">Cyprinus carpio</name>
    <name type="common">Common carp</name>
    <dbReference type="NCBI Taxonomy" id="7962"/>
    <lineage>
        <taxon>Eukaryota</taxon>
        <taxon>Metazoa</taxon>
        <taxon>Chordata</taxon>
        <taxon>Craniata</taxon>
        <taxon>Vertebrata</taxon>
        <taxon>Euteleostomi</taxon>
        <taxon>Actinopterygii</taxon>
        <taxon>Neopterygii</taxon>
        <taxon>Teleostei</taxon>
        <taxon>Ostariophysi</taxon>
        <taxon>Cypriniformes</taxon>
        <taxon>Cyprinidae</taxon>
        <taxon>Cyprininae</taxon>
        <taxon>Cyprinus</taxon>
    </lineage>
</organism>
<keyword evidence="6" id="KW-0496">Mitochondrion</keyword>
<dbReference type="AlphaFoldDB" id="A0A8C1IZM4"/>
<keyword evidence="13" id="KW-1185">Reference proteome</keyword>
<evidence type="ECO:0000256" key="9">
    <source>
        <dbReference type="ARBA" id="ARBA00039620"/>
    </source>
</evidence>
<dbReference type="GO" id="GO:0005743">
    <property type="term" value="C:mitochondrial inner membrane"/>
    <property type="evidence" value="ECO:0007669"/>
    <property type="project" value="UniProtKB-SubCell"/>
</dbReference>
<dbReference type="CDD" id="cd07813">
    <property type="entry name" value="COQ10p_like"/>
    <property type="match status" value="1"/>
</dbReference>
<evidence type="ECO:0000256" key="7">
    <source>
        <dbReference type="ARBA" id="ARBA00023136"/>
    </source>
</evidence>
<reference evidence="12" key="2">
    <citation type="submission" date="2025-09" db="UniProtKB">
        <authorList>
            <consortium name="Ensembl"/>
        </authorList>
    </citation>
    <scope>IDENTIFICATION</scope>
</reference>
<dbReference type="Ensembl" id="ENSCCRT00010027449.1">
    <property type="protein sequence ID" value="ENSCCRP00010025035.1"/>
    <property type="gene ID" value="ENSCCRG00010010783.1"/>
</dbReference>
<dbReference type="InterPro" id="IPR044996">
    <property type="entry name" value="COQ10-like"/>
</dbReference>
<evidence type="ECO:0000256" key="5">
    <source>
        <dbReference type="ARBA" id="ARBA00022946"/>
    </source>
</evidence>
<name>A0A8C1IZM4_CYPCA</name>
<accession>A0A8C1IZM4</accession>
<dbReference type="InterPro" id="IPR023393">
    <property type="entry name" value="START-like_dom_sf"/>
</dbReference>
<dbReference type="FunFam" id="3.30.530.20:FF:000002">
    <property type="entry name" value="Coenzyme Q-binding protein COQ10 homolog, mitochondrial"/>
    <property type="match status" value="1"/>
</dbReference>